<keyword evidence="4" id="KW-0862">Zinc</keyword>
<evidence type="ECO:0000256" key="2">
    <source>
        <dbReference type="ARBA" id="ARBA00008072"/>
    </source>
</evidence>
<keyword evidence="5" id="KW-0560">Oxidoreductase</keyword>
<dbReference type="RefSeq" id="WP_378067199.1">
    <property type="nucleotide sequence ID" value="NZ_JBHSBL010000015.1"/>
</dbReference>
<dbReference type="Proteomes" id="UP001595867">
    <property type="component" value="Unassembled WGS sequence"/>
</dbReference>
<gene>
    <name evidence="7" type="ORF">ACFO0C_14935</name>
</gene>
<name>A0ABV8IPR5_9ACTN</name>
<dbReference type="InterPro" id="IPR013154">
    <property type="entry name" value="ADH-like_N"/>
</dbReference>
<keyword evidence="8" id="KW-1185">Reference proteome</keyword>
<feature type="domain" description="Alcohol dehydrogenase-like N-terminal" evidence="6">
    <location>
        <begin position="23"/>
        <end position="127"/>
    </location>
</feature>
<evidence type="ECO:0000313" key="8">
    <source>
        <dbReference type="Proteomes" id="UP001595867"/>
    </source>
</evidence>
<dbReference type="PANTHER" id="PTHR43350">
    <property type="entry name" value="NAD-DEPENDENT ALCOHOL DEHYDROGENASE"/>
    <property type="match status" value="1"/>
</dbReference>
<sequence length="302" mass="31351">MRAVVHDGGTSSVIDVPSPVRPPGWVRVRVLLAAICRTDVYAATGLLPLGGPRILGHELAGVVEEADGASAFSAGDHVSVMPLLPCGACKACADQARCAQPVMIGVEVDGAFADEMVVPEAVLVRVPAGLPLRRVALVEPMAATIAVLGAPIRPDQRGAVVGAGRIADLTVRVLRAHGFRIDHCERPGSGDGGYDFVVESAGNSAALAEAVHLVRPGGVVVLKSRPAEPVSLDVGRAVRNDILFAAVSYGSFDDAVDLVGAMDVDDLFGEILPIERFDEALAMSLDQPYGPKVFLTPTGRSS</sequence>
<dbReference type="EMBL" id="JBHSBL010000015">
    <property type="protein sequence ID" value="MFC4066228.1"/>
    <property type="molecule type" value="Genomic_DNA"/>
</dbReference>
<protein>
    <submittedName>
        <fullName evidence="7">Zinc-binding dehydrogenase</fullName>
    </submittedName>
</protein>
<evidence type="ECO:0000256" key="1">
    <source>
        <dbReference type="ARBA" id="ARBA00001947"/>
    </source>
</evidence>
<comment type="cofactor">
    <cofactor evidence="1">
        <name>Zn(2+)</name>
        <dbReference type="ChEBI" id="CHEBI:29105"/>
    </cofactor>
</comment>
<evidence type="ECO:0000256" key="4">
    <source>
        <dbReference type="ARBA" id="ARBA00022833"/>
    </source>
</evidence>
<reference evidence="8" key="1">
    <citation type="journal article" date="2019" name="Int. J. Syst. Evol. Microbiol.">
        <title>The Global Catalogue of Microorganisms (GCM) 10K type strain sequencing project: providing services to taxonomists for standard genome sequencing and annotation.</title>
        <authorList>
            <consortium name="The Broad Institute Genomics Platform"/>
            <consortium name="The Broad Institute Genome Sequencing Center for Infectious Disease"/>
            <person name="Wu L."/>
            <person name="Ma J."/>
        </authorList>
    </citation>
    <scope>NUCLEOTIDE SEQUENCE [LARGE SCALE GENOMIC DNA]</scope>
    <source>
        <strain evidence="8">TBRC 5832</strain>
    </source>
</reference>
<dbReference type="Gene3D" id="3.90.180.10">
    <property type="entry name" value="Medium-chain alcohol dehydrogenases, catalytic domain"/>
    <property type="match status" value="2"/>
</dbReference>
<dbReference type="InterPro" id="IPR011032">
    <property type="entry name" value="GroES-like_sf"/>
</dbReference>
<dbReference type="SUPFAM" id="SSF51735">
    <property type="entry name" value="NAD(P)-binding Rossmann-fold domains"/>
    <property type="match status" value="1"/>
</dbReference>
<dbReference type="SUPFAM" id="SSF50129">
    <property type="entry name" value="GroES-like"/>
    <property type="match status" value="1"/>
</dbReference>
<evidence type="ECO:0000256" key="5">
    <source>
        <dbReference type="ARBA" id="ARBA00023002"/>
    </source>
</evidence>
<accession>A0ABV8IPR5</accession>
<organism evidence="7 8">
    <name type="scientific">Actinoplanes subglobosus</name>
    <dbReference type="NCBI Taxonomy" id="1547892"/>
    <lineage>
        <taxon>Bacteria</taxon>
        <taxon>Bacillati</taxon>
        <taxon>Actinomycetota</taxon>
        <taxon>Actinomycetes</taxon>
        <taxon>Micromonosporales</taxon>
        <taxon>Micromonosporaceae</taxon>
        <taxon>Actinoplanes</taxon>
    </lineage>
</organism>
<comment type="caution">
    <text evidence="7">The sequence shown here is derived from an EMBL/GenBank/DDBJ whole genome shotgun (WGS) entry which is preliminary data.</text>
</comment>
<proteinExistence type="inferred from homology"/>
<evidence type="ECO:0000259" key="6">
    <source>
        <dbReference type="Pfam" id="PF08240"/>
    </source>
</evidence>
<keyword evidence="3" id="KW-0479">Metal-binding</keyword>
<dbReference type="PANTHER" id="PTHR43350:SF2">
    <property type="entry name" value="GROES-LIKE ZINC-BINDING ALCOHOL DEHYDROGENASE FAMILY PROTEIN"/>
    <property type="match status" value="1"/>
</dbReference>
<comment type="similarity">
    <text evidence="2">Belongs to the zinc-containing alcohol dehydrogenase family.</text>
</comment>
<dbReference type="InterPro" id="IPR036291">
    <property type="entry name" value="NAD(P)-bd_dom_sf"/>
</dbReference>
<dbReference type="Pfam" id="PF08240">
    <property type="entry name" value="ADH_N"/>
    <property type="match status" value="1"/>
</dbReference>
<dbReference type="Gene3D" id="3.40.50.720">
    <property type="entry name" value="NAD(P)-binding Rossmann-like Domain"/>
    <property type="match status" value="1"/>
</dbReference>
<evidence type="ECO:0000256" key="3">
    <source>
        <dbReference type="ARBA" id="ARBA00022723"/>
    </source>
</evidence>
<evidence type="ECO:0000313" key="7">
    <source>
        <dbReference type="EMBL" id="MFC4066228.1"/>
    </source>
</evidence>